<dbReference type="GO" id="GO:0032993">
    <property type="term" value="C:protein-DNA complex"/>
    <property type="evidence" value="ECO:0007669"/>
    <property type="project" value="TreeGrafter"/>
</dbReference>
<dbReference type="InterPro" id="IPR001789">
    <property type="entry name" value="Sig_transdc_resp-reg_receiver"/>
</dbReference>
<dbReference type="GO" id="GO:0000976">
    <property type="term" value="F:transcription cis-regulatory region binding"/>
    <property type="evidence" value="ECO:0007669"/>
    <property type="project" value="TreeGrafter"/>
</dbReference>
<feature type="modified residue" description="4-aspartylphosphate" evidence="2">
    <location>
        <position position="54"/>
    </location>
</feature>
<dbReference type="eggNOG" id="COG0745">
    <property type="taxonomic scope" value="Bacteria"/>
</dbReference>
<dbReference type="STRING" id="309801.trd_0632"/>
<dbReference type="InterPro" id="IPR011006">
    <property type="entry name" value="CheY-like_superfamily"/>
</dbReference>
<evidence type="ECO:0000259" key="5">
    <source>
        <dbReference type="PROSITE" id="PS51755"/>
    </source>
</evidence>
<dbReference type="SMART" id="SM00448">
    <property type="entry name" value="REC"/>
    <property type="match status" value="1"/>
</dbReference>
<evidence type="ECO:0000256" key="3">
    <source>
        <dbReference type="PROSITE-ProRule" id="PRU01091"/>
    </source>
</evidence>
<dbReference type="InterPro" id="IPR039420">
    <property type="entry name" value="WalR-like"/>
</dbReference>
<sequence>MRRRLVLLVDGDPVIQRLLRATLTTRGYSLVVAATAEAALGALDRHEPDLVLLDIVLPDRCGFELLQDIRLRSAVPVIIVSARAAPDDRIRGFELGADDFVAKPFYLDELVARIEAVLRRTSPTVDRSPLLQYDRVTIDLANRRVFVDGQEVRLSRTEWSLLEQLARQPGRVVRHSELLSHVWGPEFIRETYYLRTWVSRLRAKLRDDEEPHRIIQTRPGLGYRLADPAVPVTA</sequence>
<gene>
    <name evidence="6" type="ordered locus">trd_0632</name>
</gene>
<keyword evidence="2" id="KW-0597">Phosphoprotein</keyword>
<dbReference type="GO" id="GO:0005829">
    <property type="term" value="C:cytosol"/>
    <property type="evidence" value="ECO:0007669"/>
    <property type="project" value="TreeGrafter"/>
</dbReference>
<dbReference type="Gene3D" id="1.10.10.10">
    <property type="entry name" value="Winged helix-like DNA-binding domain superfamily/Winged helix DNA-binding domain"/>
    <property type="match status" value="1"/>
</dbReference>
<dbReference type="AlphaFoldDB" id="B9KYS7"/>
<dbReference type="PROSITE" id="PS51755">
    <property type="entry name" value="OMPR_PHOB"/>
    <property type="match status" value="1"/>
</dbReference>
<accession>B9KYS7</accession>
<feature type="domain" description="Response regulatory" evidence="4">
    <location>
        <begin position="5"/>
        <end position="118"/>
    </location>
</feature>
<dbReference type="Pfam" id="PF00486">
    <property type="entry name" value="Trans_reg_C"/>
    <property type="match status" value="1"/>
</dbReference>
<organism evidence="6 7">
    <name type="scientific">Thermomicrobium roseum (strain ATCC 27502 / DSM 5159 / P-2)</name>
    <dbReference type="NCBI Taxonomy" id="309801"/>
    <lineage>
        <taxon>Bacteria</taxon>
        <taxon>Pseudomonadati</taxon>
        <taxon>Thermomicrobiota</taxon>
        <taxon>Thermomicrobia</taxon>
        <taxon>Thermomicrobiales</taxon>
        <taxon>Thermomicrobiaceae</taxon>
        <taxon>Thermomicrobium</taxon>
    </lineage>
</organism>
<reference evidence="6 7" key="1">
    <citation type="journal article" date="2009" name="PLoS ONE">
        <title>Complete genome sequence of the aerobic CO-oxidizing thermophile Thermomicrobium roseum.</title>
        <authorList>
            <person name="Wu D."/>
            <person name="Raymond J."/>
            <person name="Wu M."/>
            <person name="Chatterji S."/>
            <person name="Ren Q."/>
            <person name="Graham J.E."/>
            <person name="Bryant D.A."/>
            <person name="Robb F."/>
            <person name="Colman A."/>
            <person name="Tallon L.J."/>
            <person name="Badger J.H."/>
            <person name="Madupu R."/>
            <person name="Ward N.L."/>
            <person name="Eisen J.A."/>
        </authorList>
    </citation>
    <scope>NUCLEOTIDE SEQUENCE [LARGE SCALE GENOMIC DNA]</scope>
    <source>
        <strain evidence="7">ATCC 27502 / DSM 5159 / P-2</strain>
    </source>
</reference>
<evidence type="ECO:0000256" key="1">
    <source>
        <dbReference type="ARBA" id="ARBA00023125"/>
    </source>
</evidence>
<evidence type="ECO:0000256" key="2">
    <source>
        <dbReference type="PROSITE-ProRule" id="PRU00169"/>
    </source>
</evidence>
<keyword evidence="1 3" id="KW-0238">DNA-binding</keyword>
<dbReference type="Pfam" id="PF00072">
    <property type="entry name" value="Response_reg"/>
    <property type="match status" value="1"/>
</dbReference>
<dbReference type="KEGG" id="tro:trd_0632"/>
<dbReference type="Proteomes" id="UP000000447">
    <property type="component" value="Chromosome"/>
</dbReference>
<dbReference type="EMBL" id="CP001275">
    <property type="protein sequence ID" value="ACM05508.1"/>
    <property type="molecule type" value="Genomic_DNA"/>
</dbReference>
<name>B9KYS7_THERP</name>
<feature type="domain" description="OmpR/PhoB-type" evidence="5">
    <location>
        <begin position="128"/>
        <end position="227"/>
    </location>
</feature>
<dbReference type="OrthoDB" id="9790454at2"/>
<dbReference type="Gene3D" id="3.40.50.2300">
    <property type="match status" value="1"/>
</dbReference>
<dbReference type="HOGENOM" id="CLU_000445_30_4_0"/>
<keyword evidence="7" id="KW-1185">Reference proteome</keyword>
<dbReference type="RefSeq" id="WP_012642027.1">
    <property type="nucleotide sequence ID" value="NC_011959.1"/>
</dbReference>
<dbReference type="InterPro" id="IPR036388">
    <property type="entry name" value="WH-like_DNA-bd_sf"/>
</dbReference>
<dbReference type="InterPro" id="IPR001867">
    <property type="entry name" value="OmpR/PhoB-type_DNA-bd"/>
</dbReference>
<evidence type="ECO:0000313" key="7">
    <source>
        <dbReference type="Proteomes" id="UP000000447"/>
    </source>
</evidence>
<dbReference type="GO" id="GO:0006355">
    <property type="term" value="P:regulation of DNA-templated transcription"/>
    <property type="evidence" value="ECO:0007669"/>
    <property type="project" value="InterPro"/>
</dbReference>
<dbReference type="SMART" id="SM00862">
    <property type="entry name" value="Trans_reg_C"/>
    <property type="match status" value="1"/>
</dbReference>
<dbReference type="GO" id="GO:0000156">
    <property type="term" value="F:phosphorelay response regulator activity"/>
    <property type="evidence" value="ECO:0007669"/>
    <property type="project" value="TreeGrafter"/>
</dbReference>
<dbReference type="PANTHER" id="PTHR48111:SF50">
    <property type="entry name" value="KDP OPERON TRANSCRIPTIONAL REGULATORY PROTEIN KDPE"/>
    <property type="match status" value="1"/>
</dbReference>
<proteinExistence type="predicted"/>
<dbReference type="Gene3D" id="6.10.250.690">
    <property type="match status" value="1"/>
</dbReference>
<protein>
    <submittedName>
        <fullName evidence="6">KDP operon transcriptional regulatory protein kdpE</fullName>
    </submittedName>
</protein>
<evidence type="ECO:0000259" key="4">
    <source>
        <dbReference type="PROSITE" id="PS50110"/>
    </source>
</evidence>
<dbReference type="CDD" id="cd00383">
    <property type="entry name" value="trans_reg_C"/>
    <property type="match status" value="1"/>
</dbReference>
<evidence type="ECO:0000313" key="6">
    <source>
        <dbReference type="EMBL" id="ACM05508.1"/>
    </source>
</evidence>
<dbReference type="PROSITE" id="PS50110">
    <property type="entry name" value="RESPONSE_REGULATORY"/>
    <property type="match status" value="1"/>
</dbReference>
<feature type="DNA-binding region" description="OmpR/PhoB-type" evidence="3">
    <location>
        <begin position="128"/>
        <end position="227"/>
    </location>
</feature>
<dbReference type="SUPFAM" id="SSF52172">
    <property type="entry name" value="CheY-like"/>
    <property type="match status" value="1"/>
</dbReference>
<dbReference type="PANTHER" id="PTHR48111">
    <property type="entry name" value="REGULATOR OF RPOS"/>
    <property type="match status" value="1"/>
</dbReference>